<keyword evidence="13" id="KW-1185">Reference proteome</keyword>
<gene>
    <name evidence="12" type="primary">hemW</name>
    <name evidence="12" type="ORF">PVK37_30955</name>
</gene>
<sequence>MPGVLPEGEPVPTDGSLPPTARRAVGARGFGVYVHVPFCASRCGYCDFNTYTASELGGGASRETYADTVLAELRLAARVLGDTPPPRVDTVFVGGGTPTLLPADDLARILDAVDRTWGLAADAEVTTEANPESVTPASLKTLRAAGYTRISLGMQSAAPGVLAVLDRTHSAGRATAAAVEARDAGFDHVNLDLIYGTPGERAEDFAASLDQVVAAGADHVSAYALIVEEGTRLAARMRRGELPYPSDDVAADRYLAAEAALDAAGFSWYEVSNWARTPQARCRHNLLYWAGGDWWGLGPGAHSHVGGVRWWNVKHPGGYAARLAAGESPGLAREVLTADEAHMEDVMLRLRLASGLPLTVLDPAGRAGADRARAAGLLDGAAYAQGRAVLTLRGRLLADAVVRDLLP</sequence>
<dbReference type="SFLD" id="SFLDS00029">
    <property type="entry name" value="Radical_SAM"/>
    <property type="match status" value="1"/>
</dbReference>
<evidence type="ECO:0000259" key="11">
    <source>
        <dbReference type="PROSITE" id="PS51918"/>
    </source>
</evidence>
<evidence type="ECO:0000256" key="6">
    <source>
        <dbReference type="ARBA" id="ARBA00023004"/>
    </source>
</evidence>
<proteinExistence type="inferred from homology"/>
<dbReference type="SFLD" id="SFLDF00562">
    <property type="entry name" value="HemN-like__clustered_with_heat"/>
    <property type="match status" value="1"/>
</dbReference>
<comment type="similarity">
    <text evidence="1">Belongs to the anaerobic coproporphyrinogen-III oxidase family. HemW subfamily.</text>
</comment>
<evidence type="ECO:0000256" key="4">
    <source>
        <dbReference type="ARBA" id="ARBA00022691"/>
    </source>
</evidence>
<evidence type="ECO:0000256" key="5">
    <source>
        <dbReference type="ARBA" id="ARBA00022723"/>
    </source>
</evidence>
<dbReference type="SFLD" id="SFLDF00288">
    <property type="entry name" value="HemN-like__clustered_with_nucl"/>
    <property type="match status" value="1"/>
</dbReference>
<dbReference type="InterPro" id="IPR013785">
    <property type="entry name" value="Aldolase_TIM"/>
</dbReference>
<organism evidence="12 13">
    <name type="scientific">Micromonospora cathayae</name>
    <dbReference type="NCBI Taxonomy" id="3028804"/>
    <lineage>
        <taxon>Bacteria</taxon>
        <taxon>Bacillati</taxon>
        <taxon>Actinomycetota</taxon>
        <taxon>Actinomycetes</taxon>
        <taxon>Micromonosporales</taxon>
        <taxon>Micromonosporaceae</taxon>
        <taxon>Micromonospora</taxon>
    </lineage>
</organism>
<dbReference type="InterPro" id="IPR007197">
    <property type="entry name" value="rSAM"/>
</dbReference>
<keyword evidence="7 9" id="KW-0411">Iron-sulfur</keyword>
<dbReference type="NCBIfam" id="TIGR00539">
    <property type="entry name" value="hemN_rel"/>
    <property type="match status" value="1"/>
</dbReference>
<evidence type="ECO:0000256" key="2">
    <source>
        <dbReference type="ARBA" id="ARBA00017228"/>
    </source>
</evidence>
<dbReference type="Pfam" id="PF04055">
    <property type="entry name" value="Radical_SAM"/>
    <property type="match status" value="1"/>
</dbReference>
<evidence type="ECO:0000313" key="13">
    <source>
        <dbReference type="Proteomes" id="UP001219605"/>
    </source>
</evidence>
<keyword evidence="3 9" id="KW-0349">Heme</keyword>
<comment type="subcellular location">
    <subcellularLocation>
        <location evidence="9">Cytoplasm</location>
    </subcellularLocation>
</comment>
<dbReference type="SUPFAM" id="SSF102114">
    <property type="entry name" value="Radical SAM enzymes"/>
    <property type="match status" value="1"/>
</dbReference>
<evidence type="ECO:0000256" key="9">
    <source>
        <dbReference type="RuleBase" id="RU364116"/>
    </source>
</evidence>
<dbReference type="EMBL" id="CP118615">
    <property type="protein sequence ID" value="WDZ84787.1"/>
    <property type="molecule type" value="Genomic_DNA"/>
</dbReference>
<dbReference type="InterPro" id="IPR034505">
    <property type="entry name" value="Coproporphyrinogen-III_oxidase"/>
</dbReference>
<keyword evidence="8 9" id="KW-0143">Chaperone</keyword>
<reference evidence="12 13" key="1">
    <citation type="submission" date="2023-02" db="EMBL/GenBank/DDBJ databases">
        <authorList>
            <person name="Mo P."/>
        </authorList>
    </citation>
    <scope>NUCLEOTIDE SEQUENCE [LARGE SCALE GENOMIC DNA]</scope>
    <source>
        <strain evidence="12 13">HUAS 3</strain>
    </source>
</reference>
<evidence type="ECO:0000313" key="12">
    <source>
        <dbReference type="EMBL" id="WDZ84787.1"/>
    </source>
</evidence>
<feature type="domain" description="Radical SAM core" evidence="11">
    <location>
        <begin position="24"/>
        <end position="267"/>
    </location>
</feature>
<comment type="function">
    <text evidence="9">Probably acts as a heme chaperone, transferring heme to an unknown acceptor. Binds one molecule of heme per monomer, possibly covalently. Binds 1 [4Fe-4S] cluster. The cluster is coordinated with 3 cysteines and an exchangeable S-adenosyl-L-methionine.</text>
</comment>
<evidence type="ECO:0000256" key="3">
    <source>
        <dbReference type="ARBA" id="ARBA00022617"/>
    </source>
</evidence>
<accession>A0ABY7ZP26</accession>
<dbReference type="SFLD" id="SFLDG01065">
    <property type="entry name" value="anaerobic_coproporphyrinogen-I"/>
    <property type="match status" value="1"/>
</dbReference>
<keyword evidence="6 9" id="KW-0408">Iron</keyword>
<dbReference type="PROSITE" id="PS51918">
    <property type="entry name" value="RADICAL_SAM"/>
    <property type="match status" value="1"/>
</dbReference>
<evidence type="ECO:0000256" key="1">
    <source>
        <dbReference type="ARBA" id="ARBA00006100"/>
    </source>
</evidence>
<dbReference type="InterPro" id="IPR004559">
    <property type="entry name" value="HemW-like"/>
</dbReference>
<dbReference type="CDD" id="cd01335">
    <property type="entry name" value="Radical_SAM"/>
    <property type="match status" value="1"/>
</dbReference>
<evidence type="ECO:0000256" key="7">
    <source>
        <dbReference type="ARBA" id="ARBA00023014"/>
    </source>
</evidence>
<evidence type="ECO:0000256" key="10">
    <source>
        <dbReference type="SAM" id="MobiDB-lite"/>
    </source>
</evidence>
<protein>
    <recommendedName>
        <fullName evidence="2 9">Heme chaperone HemW</fullName>
    </recommendedName>
</protein>
<keyword evidence="9" id="KW-0004">4Fe-4S</keyword>
<name>A0ABY7ZP26_9ACTN</name>
<evidence type="ECO:0000256" key="8">
    <source>
        <dbReference type="ARBA" id="ARBA00023186"/>
    </source>
</evidence>
<dbReference type="InterPro" id="IPR006638">
    <property type="entry name" value="Elp3/MiaA/NifB-like_rSAM"/>
</dbReference>
<dbReference type="Gene3D" id="3.20.20.70">
    <property type="entry name" value="Aldolase class I"/>
    <property type="match status" value="1"/>
</dbReference>
<dbReference type="Proteomes" id="UP001219605">
    <property type="component" value="Chromosome"/>
</dbReference>
<keyword evidence="5 9" id="KW-0479">Metal-binding</keyword>
<dbReference type="InterPro" id="IPR058240">
    <property type="entry name" value="rSAM_sf"/>
</dbReference>
<dbReference type="SMART" id="SM00729">
    <property type="entry name" value="Elp3"/>
    <property type="match status" value="1"/>
</dbReference>
<dbReference type="PANTHER" id="PTHR13932:SF5">
    <property type="entry name" value="RADICAL S-ADENOSYL METHIONINE DOMAIN-CONTAINING PROTEIN 1, MITOCHONDRIAL"/>
    <property type="match status" value="1"/>
</dbReference>
<keyword evidence="4 9" id="KW-0949">S-adenosyl-L-methionine</keyword>
<dbReference type="SFLD" id="SFLDG01082">
    <property type="entry name" value="B12-binding_domain_containing"/>
    <property type="match status" value="1"/>
</dbReference>
<dbReference type="PANTHER" id="PTHR13932">
    <property type="entry name" value="COPROPORPHYRINIGEN III OXIDASE"/>
    <property type="match status" value="1"/>
</dbReference>
<feature type="region of interest" description="Disordered" evidence="10">
    <location>
        <begin position="1"/>
        <end position="20"/>
    </location>
</feature>
<dbReference type="RefSeq" id="WP_275031399.1">
    <property type="nucleotide sequence ID" value="NZ_CP118615.1"/>
</dbReference>
<keyword evidence="9" id="KW-0963">Cytoplasm</keyword>